<evidence type="ECO:0000313" key="1">
    <source>
        <dbReference type="EMBL" id="PZO88700.1"/>
    </source>
</evidence>
<dbReference type="Proteomes" id="UP000249557">
    <property type="component" value="Unassembled WGS sequence"/>
</dbReference>
<comment type="caution">
    <text evidence="1">The sequence shown here is derived from an EMBL/GenBank/DDBJ whole genome shotgun (WGS) entry which is preliminary data.</text>
</comment>
<dbReference type="AlphaFoldDB" id="A0A2W5A2D8"/>
<name>A0A2W5A2D8_9BACT</name>
<proteinExistence type="predicted"/>
<protein>
    <submittedName>
        <fullName evidence="1">Uncharacterized protein</fullName>
    </submittedName>
</protein>
<gene>
    <name evidence="1" type="ORF">DI626_01155</name>
</gene>
<accession>A0A2W5A2D8</accession>
<evidence type="ECO:0000313" key="2">
    <source>
        <dbReference type="Proteomes" id="UP000249557"/>
    </source>
</evidence>
<organism evidence="1 2">
    <name type="scientific">Micavibrio aeruginosavorus</name>
    <dbReference type="NCBI Taxonomy" id="349221"/>
    <lineage>
        <taxon>Bacteria</taxon>
        <taxon>Pseudomonadati</taxon>
        <taxon>Bdellovibrionota</taxon>
        <taxon>Bdellovibrionia</taxon>
        <taxon>Bdellovibrionales</taxon>
        <taxon>Pseudobdellovibrionaceae</taxon>
        <taxon>Micavibrio</taxon>
    </lineage>
</organism>
<sequence length="68" mass="7839">MNAREIQQNARLSENQGPYTLYRADTHGTESIVVDHVSETFAKAAMEQLEARPHHQGYWYRIPERAAP</sequence>
<reference evidence="1 2" key="1">
    <citation type="submission" date="2017-08" db="EMBL/GenBank/DDBJ databases">
        <title>Infants hospitalized years apart are colonized by the same room-sourced microbial strains.</title>
        <authorList>
            <person name="Brooks B."/>
            <person name="Olm M.R."/>
            <person name="Firek B.A."/>
            <person name="Baker R."/>
            <person name="Thomas B.C."/>
            <person name="Morowitz M.J."/>
            <person name="Banfield J.F."/>
        </authorList>
    </citation>
    <scope>NUCLEOTIDE SEQUENCE [LARGE SCALE GENOMIC DNA]</scope>
    <source>
        <strain evidence="1">S2_018_000_R2_104</strain>
    </source>
</reference>
<dbReference type="EMBL" id="QFNK01000010">
    <property type="protein sequence ID" value="PZO88700.1"/>
    <property type="molecule type" value="Genomic_DNA"/>
</dbReference>